<dbReference type="Gene3D" id="3.30.2030.20">
    <property type="match status" value="1"/>
</dbReference>
<protein>
    <submittedName>
        <fullName evidence="8">Uncharacterized protein</fullName>
    </submittedName>
</protein>
<keyword evidence="5" id="KW-0564">Palmitate</keyword>
<dbReference type="AlphaFoldDB" id="A0A2W4JBB3"/>
<dbReference type="EMBL" id="QGUI01000451">
    <property type="protein sequence ID" value="PZM95711.1"/>
    <property type="molecule type" value="Genomic_DNA"/>
</dbReference>
<evidence type="ECO:0000256" key="5">
    <source>
        <dbReference type="ARBA" id="ARBA00023139"/>
    </source>
</evidence>
<keyword evidence="3" id="KW-0732">Signal</keyword>
<evidence type="ECO:0000256" key="3">
    <source>
        <dbReference type="ARBA" id="ARBA00022729"/>
    </source>
</evidence>
<gene>
    <name evidence="8" type="ORF">DIU77_11950</name>
</gene>
<feature type="region of interest" description="Disordered" evidence="7">
    <location>
        <begin position="155"/>
        <end position="175"/>
    </location>
</feature>
<evidence type="ECO:0000256" key="1">
    <source>
        <dbReference type="ARBA" id="ARBA00004193"/>
    </source>
</evidence>
<dbReference type="GO" id="GO:0005886">
    <property type="term" value="C:plasma membrane"/>
    <property type="evidence" value="ECO:0007669"/>
    <property type="project" value="UniProtKB-SubCell"/>
</dbReference>
<accession>A0A2W4JBB3</accession>
<evidence type="ECO:0000256" key="6">
    <source>
        <dbReference type="ARBA" id="ARBA00023288"/>
    </source>
</evidence>
<dbReference type="InterPro" id="IPR032018">
    <property type="entry name" value="LppA/LppB/LprP"/>
</dbReference>
<evidence type="ECO:0000256" key="2">
    <source>
        <dbReference type="ARBA" id="ARBA00022475"/>
    </source>
</evidence>
<organism evidence="8">
    <name type="scientific">Thermocrispum agreste</name>
    <dbReference type="NCBI Taxonomy" id="37925"/>
    <lineage>
        <taxon>Bacteria</taxon>
        <taxon>Bacillati</taxon>
        <taxon>Actinomycetota</taxon>
        <taxon>Actinomycetes</taxon>
        <taxon>Pseudonocardiales</taxon>
        <taxon>Pseudonocardiaceae</taxon>
        <taxon>Thermocrispum</taxon>
    </lineage>
</organism>
<comment type="subcellular location">
    <subcellularLocation>
        <location evidence="1">Cell membrane</location>
        <topology evidence="1">Lipid-anchor</topology>
    </subcellularLocation>
</comment>
<sequence length="175" mass="19597">MSPEEQFAELMSRPDTEQARQLYERMQARIRAALSERLGLGAWETDPTTASEAPCGDFPDVHPFNASTFGMPLWFTMGPLEPEQWQAAKQVLRDVAGEHGFRQAVLDVDGPVSRVFQLSDGKGAAVRLMVNPQDRVVLRVDAGCHLKPEVKRLGRPLNEVEKEQYRQSRHRAGGS</sequence>
<proteinExistence type="predicted"/>
<evidence type="ECO:0000313" key="8">
    <source>
        <dbReference type="EMBL" id="PZM95711.1"/>
    </source>
</evidence>
<dbReference type="Pfam" id="PF16708">
    <property type="entry name" value="LppA"/>
    <property type="match status" value="1"/>
</dbReference>
<comment type="caution">
    <text evidence="8">The sequence shown here is derived from an EMBL/GenBank/DDBJ whole genome shotgun (WGS) entry which is preliminary data.</text>
</comment>
<evidence type="ECO:0000256" key="7">
    <source>
        <dbReference type="SAM" id="MobiDB-lite"/>
    </source>
</evidence>
<reference evidence="8" key="1">
    <citation type="submission" date="2018-05" db="EMBL/GenBank/DDBJ databases">
        <authorList>
            <person name="Lanie J.A."/>
            <person name="Ng W.-L."/>
            <person name="Kazmierczak K.M."/>
            <person name="Andrzejewski T.M."/>
            <person name="Davidsen T.M."/>
            <person name="Wayne K.J."/>
            <person name="Tettelin H."/>
            <person name="Glass J.I."/>
            <person name="Rusch D."/>
            <person name="Podicherti R."/>
            <person name="Tsui H.-C.T."/>
            <person name="Winkler M.E."/>
        </authorList>
    </citation>
    <scope>NUCLEOTIDE SEQUENCE</scope>
    <source>
        <strain evidence="8">ZC4RG45</strain>
    </source>
</reference>
<keyword evidence="2" id="KW-1003">Cell membrane</keyword>
<feature type="compositionally biased region" description="Basic and acidic residues" evidence="7">
    <location>
        <begin position="155"/>
        <end position="166"/>
    </location>
</feature>
<name>A0A2W4JBB3_9PSEU</name>
<keyword evidence="6" id="KW-0449">Lipoprotein</keyword>
<evidence type="ECO:0000256" key="4">
    <source>
        <dbReference type="ARBA" id="ARBA00023136"/>
    </source>
</evidence>
<keyword evidence="4" id="KW-0472">Membrane</keyword>
<dbReference type="STRING" id="1111738.GCA_000427905_00909"/>